<dbReference type="PaxDb" id="3218-PP1S114_57V6.1"/>
<dbReference type="AlphaFoldDB" id="A0A2K1K7F5"/>
<protein>
    <recommendedName>
        <fullName evidence="4">RING-type domain-containing protein</fullName>
    </recommendedName>
</protein>
<feature type="domain" description="RING-type" evidence="4">
    <location>
        <begin position="3"/>
        <end position="43"/>
    </location>
</feature>
<organism evidence="5">
    <name type="scientific">Physcomitrium patens</name>
    <name type="common">Spreading-leaved earth moss</name>
    <name type="synonym">Physcomitrella patens</name>
    <dbReference type="NCBI Taxonomy" id="3218"/>
    <lineage>
        <taxon>Eukaryota</taxon>
        <taxon>Viridiplantae</taxon>
        <taxon>Streptophyta</taxon>
        <taxon>Embryophyta</taxon>
        <taxon>Bryophyta</taxon>
        <taxon>Bryophytina</taxon>
        <taxon>Bryopsida</taxon>
        <taxon>Funariidae</taxon>
        <taxon>Funariales</taxon>
        <taxon>Funariaceae</taxon>
        <taxon>Physcomitrium</taxon>
    </lineage>
</organism>
<dbReference type="GO" id="GO:0008270">
    <property type="term" value="F:zinc ion binding"/>
    <property type="evidence" value="ECO:0007669"/>
    <property type="project" value="UniProtKB-KW"/>
</dbReference>
<evidence type="ECO:0000313" key="6">
    <source>
        <dbReference type="EnsemblPlants" id="Pp3c8_15890V3.1"/>
    </source>
</evidence>
<keyword evidence="1" id="KW-0479">Metal-binding</keyword>
<evidence type="ECO:0000313" key="5">
    <source>
        <dbReference type="EMBL" id="PNR49710.1"/>
    </source>
</evidence>
<dbReference type="PROSITE" id="PS50089">
    <property type="entry name" value="ZF_RING_2"/>
    <property type="match status" value="1"/>
</dbReference>
<dbReference type="RefSeq" id="XP_024382540.1">
    <property type="nucleotide sequence ID" value="XM_024526772.2"/>
</dbReference>
<dbReference type="PANTHER" id="PTHR47384">
    <property type="entry name" value="E3 UBIQUITIN-PROTEIN LIGASE CCNB1IP1 HOMOLOG"/>
    <property type="match status" value="1"/>
</dbReference>
<dbReference type="InterPro" id="IPR001841">
    <property type="entry name" value="Znf_RING"/>
</dbReference>
<dbReference type="Gramene" id="Pp3c8_15890V3.2">
    <property type="protein sequence ID" value="Pp3c8_15890V3.2"/>
    <property type="gene ID" value="Pp3c8_15890"/>
</dbReference>
<dbReference type="EnsemblPlants" id="Pp3c8_15890V3.1">
    <property type="protein sequence ID" value="Pp3c8_15890V3.1"/>
    <property type="gene ID" value="Pp3c8_15890"/>
</dbReference>
<name>A0A2K1K7F5_PHYPA</name>
<dbReference type="EMBL" id="ABEU02000008">
    <property type="protein sequence ID" value="PNR49710.1"/>
    <property type="molecule type" value="Genomic_DNA"/>
</dbReference>
<dbReference type="EnsemblPlants" id="Pp3c8_15890V3.2">
    <property type="protein sequence ID" value="Pp3c8_15890V3.2"/>
    <property type="gene ID" value="Pp3c8_15890"/>
</dbReference>
<dbReference type="OrthoDB" id="441210at2759"/>
<feature type="compositionally biased region" description="Polar residues" evidence="3">
    <location>
        <begin position="283"/>
        <end position="308"/>
    </location>
</feature>
<evidence type="ECO:0000256" key="1">
    <source>
        <dbReference type="PROSITE-ProRule" id="PRU00175"/>
    </source>
</evidence>
<dbReference type="PANTHER" id="PTHR47384:SF2">
    <property type="entry name" value="E3 UBIQUITIN-PROTEIN LIGASE CCNB1IP1 HOMOLOG"/>
    <property type="match status" value="1"/>
</dbReference>
<feature type="compositionally biased region" description="Polar residues" evidence="3">
    <location>
        <begin position="265"/>
        <end position="275"/>
    </location>
</feature>
<dbReference type="Gramene" id="Pp3c8_15890V3.1">
    <property type="protein sequence ID" value="Pp3c8_15890V3.1"/>
    <property type="gene ID" value="Pp3c8_15890"/>
</dbReference>
<dbReference type="Pfam" id="PF14634">
    <property type="entry name" value="zf-RING_5"/>
    <property type="match status" value="1"/>
</dbReference>
<feature type="region of interest" description="Disordered" evidence="3">
    <location>
        <begin position="265"/>
        <end position="327"/>
    </location>
</feature>
<reference evidence="5 7" key="1">
    <citation type="journal article" date="2008" name="Science">
        <title>The Physcomitrella genome reveals evolutionary insights into the conquest of land by plants.</title>
        <authorList>
            <person name="Rensing S."/>
            <person name="Lang D."/>
            <person name="Zimmer A."/>
            <person name="Terry A."/>
            <person name="Salamov A."/>
            <person name="Shapiro H."/>
            <person name="Nishiyama T."/>
            <person name="Perroud P.-F."/>
            <person name="Lindquist E."/>
            <person name="Kamisugi Y."/>
            <person name="Tanahashi T."/>
            <person name="Sakakibara K."/>
            <person name="Fujita T."/>
            <person name="Oishi K."/>
            <person name="Shin-I T."/>
            <person name="Kuroki Y."/>
            <person name="Toyoda A."/>
            <person name="Suzuki Y."/>
            <person name="Hashimoto A."/>
            <person name="Yamaguchi K."/>
            <person name="Sugano A."/>
            <person name="Kohara Y."/>
            <person name="Fujiyama A."/>
            <person name="Anterola A."/>
            <person name="Aoki S."/>
            <person name="Ashton N."/>
            <person name="Barbazuk W.B."/>
            <person name="Barker E."/>
            <person name="Bennetzen J."/>
            <person name="Bezanilla M."/>
            <person name="Blankenship R."/>
            <person name="Cho S.H."/>
            <person name="Dutcher S."/>
            <person name="Estelle M."/>
            <person name="Fawcett J.A."/>
            <person name="Gundlach H."/>
            <person name="Hanada K."/>
            <person name="Heyl A."/>
            <person name="Hicks K.A."/>
            <person name="Hugh J."/>
            <person name="Lohr M."/>
            <person name="Mayer K."/>
            <person name="Melkozernov A."/>
            <person name="Murata T."/>
            <person name="Nelson D."/>
            <person name="Pils B."/>
            <person name="Prigge M."/>
            <person name="Reiss B."/>
            <person name="Renner T."/>
            <person name="Rombauts S."/>
            <person name="Rushton P."/>
            <person name="Sanderfoot A."/>
            <person name="Schween G."/>
            <person name="Shiu S.-H."/>
            <person name="Stueber K."/>
            <person name="Theodoulou F.L."/>
            <person name="Tu H."/>
            <person name="Van de Peer Y."/>
            <person name="Verrier P.J."/>
            <person name="Waters E."/>
            <person name="Wood A."/>
            <person name="Yang L."/>
            <person name="Cove D."/>
            <person name="Cuming A."/>
            <person name="Hasebe M."/>
            <person name="Lucas S."/>
            <person name="Mishler D.B."/>
            <person name="Reski R."/>
            <person name="Grigoriev I."/>
            <person name="Quatrano R.S."/>
            <person name="Boore J.L."/>
        </authorList>
    </citation>
    <scope>NUCLEOTIDE SEQUENCE [LARGE SCALE GENOMIC DNA]</scope>
    <source>
        <strain evidence="6 7">cv. Gransden 2004</strain>
    </source>
</reference>
<dbReference type="STRING" id="3218.A0A2K1K7F5"/>
<dbReference type="RefSeq" id="XP_024382541.1">
    <property type="nucleotide sequence ID" value="XM_024526773.2"/>
</dbReference>
<feature type="coiled-coil region" evidence="2">
    <location>
        <begin position="144"/>
        <end position="192"/>
    </location>
</feature>
<dbReference type="GO" id="GO:0051026">
    <property type="term" value="P:chiasma assembly"/>
    <property type="evidence" value="ECO:0000318"/>
    <property type="project" value="GO_Central"/>
</dbReference>
<keyword evidence="1" id="KW-0862">Zinc</keyword>
<keyword evidence="2" id="KW-0175">Coiled coil</keyword>
<gene>
    <name evidence="6" type="primary">LOC112285725</name>
    <name evidence="5" type="ORF">PHYPA_011606</name>
</gene>
<dbReference type="Gene3D" id="3.30.40.10">
    <property type="entry name" value="Zinc/RING finger domain, C3HC4 (zinc finger)"/>
    <property type="match status" value="1"/>
</dbReference>
<evidence type="ECO:0000259" key="4">
    <source>
        <dbReference type="PROSITE" id="PS50089"/>
    </source>
</evidence>
<evidence type="ECO:0000256" key="2">
    <source>
        <dbReference type="SAM" id="Coils"/>
    </source>
</evidence>
<reference evidence="5 7" key="2">
    <citation type="journal article" date="2018" name="Plant J.">
        <title>The Physcomitrella patens chromosome-scale assembly reveals moss genome structure and evolution.</title>
        <authorList>
            <person name="Lang D."/>
            <person name="Ullrich K.K."/>
            <person name="Murat F."/>
            <person name="Fuchs J."/>
            <person name="Jenkins J."/>
            <person name="Haas F.B."/>
            <person name="Piednoel M."/>
            <person name="Gundlach H."/>
            <person name="Van Bel M."/>
            <person name="Meyberg R."/>
            <person name="Vives C."/>
            <person name="Morata J."/>
            <person name="Symeonidi A."/>
            <person name="Hiss M."/>
            <person name="Muchero W."/>
            <person name="Kamisugi Y."/>
            <person name="Saleh O."/>
            <person name="Blanc G."/>
            <person name="Decker E.L."/>
            <person name="van Gessel N."/>
            <person name="Grimwood J."/>
            <person name="Hayes R.D."/>
            <person name="Graham S.W."/>
            <person name="Gunter L.E."/>
            <person name="McDaniel S.F."/>
            <person name="Hoernstein S.N.W."/>
            <person name="Larsson A."/>
            <person name="Li F.W."/>
            <person name="Perroud P.F."/>
            <person name="Phillips J."/>
            <person name="Ranjan P."/>
            <person name="Rokshar D.S."/>
            <person name="Rothfels C.J."/>
            <person name="Schneider L."/>
            <person name="Shu S."/>
            <person name="Stevenson D.W."/>
            <person name="Thummler F."/>
            <person name="Tillich M."/>
            <person name="Villarreal Aguilar J.C."/>
            <person name="Widiez T."/>
            <person name="Wong G.K."/>
            <person name="Wymore A."/>
            <person name="Zhang Y."/>
            <person name="Zimmer A.D."/>
            <person name="Quatrano R.S."/>
            <person name="Mayer K.F.X."/>
            <person name="Goodstein D."/>
            <person name="Casacuberta J.M."/>
            <person name="Vandepoele K."/>
            <person name="Reski R."/>
            <person name="Cuming A.C."/>
            <person name="Tuskan G.A."/>
            <person name="Maumus F."/>
            <person name="Salse J."/>
            <person name="Schmutz J."/>
            <person name="Rensing S.A."/>
        </authorList>
    </citation>
    <scope>NUCLEOTIDE SEQUENCE [LARGE SCALE GENOMIC DNA]</scope>
    <source>
        <strain evidence="6 7">cv. Gransden 2004</strain>
    </source>
</reference>
<proteinExistence type="predicted"/>
<dbReference type="InterPro" id="IPR055328">
    <property type="entry name" value="HEI10-like"/>
</dbReference>
<reference evidence="6" key="3">
    <citation type="submission" date="2020-12" db="UniProtKB">
        <authorList>
            <consortium name="EnsemblPlants"/>
        </authorList>
    </citation>
    <scope>IDENTIFICATION</scope>
</reference>
<dbReference type="GeneID" id="112285725"/>
<evidence type="ECO:0000313" key="7">
    <source>
        <dbReference type="Proteomes" id="UP000006727"/>
    </source>
</evidence>
<keyword evidence="1" id="KW-0863">Zinc-finger</keyword>
<dbReference type="Proteomes" id="UP000006727">
    <property type="component" value="Chromosome 8"/>
</dbReference>
<evidence type="ECO:0000256" key="3">
    <source>
        <dbReference type="SAM" id="MobiDB-lite"/>
    </source>
</evidence>
<dbReference type="GO" id="GO:0005712">
    <property type="term" value="C:chiasma"/>
    <property type="evidence" value="ECO:0007669"/>
    <property type="project" value="EnsemblPlants"/>
</dbReference>
<keyword evidence="7" id="KW-1185">Reference proteome</keyword>
<accession>A0A2K1K7F5</accession>
<dbReference type="SUPFAM" id="SSF57850">
    <property type="entry name" value="RING/U-box"/>
    <property type="match status" value="1"/>
</dbReference>
<sequence length="327" mass="36742">MKCNACWKNLEGRAVATTCGHIFCTEDAQKILSSVDANCPLCEQTLSKSKVKAVDMSPTDEWINMVMAGVAPQSIMKSAFKGVIFWIGQKDVEVQLSVNKALHFRQKCEQMQGAYAQKMRQVEEAYTAKLQQVHSGYQKAMKKIQAMDHEKEVMLKDKKEIQEKYTEKSRQKRKLEEMYDALRKEYELLRRSIASSTPDNTAVVQRPNPYSFAPNFNGLDDIRHQSSGLSDMAPNTPAVTPNFWRNSCPEAQLCSFDLPNLQQSSRNQRQATGNSLPRPFSAGSPTMFNASVHSQFATSAGAQPSDTFRNLLRSPGTRRSQGLMRGL</sequence>
<dbReference type="InterPro" id="IPR013083">
    <property type="entry name" value="Znf_RING/FYVE/PHD"/>
</dbReference>